<dbReference type="Pfam" id="PF17937">
    <property type="entry name" value="TetR_C_28"/>
    <property type="match status" value="1"/>
</dbReference>
<dbReference type="InterPro" id="IPR050109">
    <property type="entry name" value="HTH-type_TetR-like_transc_reg"/>
</dbReference>
<evidence type="ECO:0000256" key="4">
    <source>
        <dbReference type="PROSITE-ProRule" id="PRU00335"/>
    </source>
</evidence>
<dbReference type="RefSeq" id="WP_380621761.1">
    <property type="nucleotide sequence ID" value="NZ_JBHSDK010000016.1"/>
</dbReference>
<evidence type="ECO:0000256" key="2">
    <source>
        <dbReference type="ARBA" id="ARBA00023125"/>
    </source>
</evidence>
<keyword evidence="2 4" id="KW-0238">DNA-binding</keyword>
<dbReference type="EMBL" id="JBHSDK010000016">
    <property type="protein sequence ID" value="MFC4336154.1"/>
    <property type="molecule type" value="Genomic_DNA"/>
</dbReference>
<dbReference type="PANTHER" id="PTHR30055">
    <property type="entry name" value="HTH-TYPE TRANSCRIPTIONAL REGULATOR RUTR"/>
    <property type="match status" value="1"/>
</dbReference>
<evidence type="ECO:0000259" key="5">
    <source>
        <dbReference type="PROSITE" id="PS50977"/>
    </source>
</evidence>
<dbReference type="Pfam" id="PF00440">
    <property type="entry name" value="TetR_N"/>
    <property type="match status" value="1"/>
</dbReference>
<feature type="DNA-binding region" description="H-T-H motif" evidence="4">
    <location>
        <begin position="29"/>
        <end position="48"/>
    </location>
</feature>
<evidence type="ECO:0000313" key="7">
    <source>
        <dbReference type="Proteomes" id="UP001595823"/>
    </source>
</evidence>
<comment type="caution">
    <text evidence="6">The sequence shown here is derived from an EMBL/GenBank/DDBJ whole genome shotgun (WGS) entry which is preliminary data.</text>
</comment>
<evidence type="ECO:0000256" key="1">
    <source>
        <dbReference type="ARBA" id="ARBA00023015"/>
    </source>
</evidence>
<gene>
    <name evidence="6" type="ORF">ACFPET_13175</name>
</gene>
<dbReference type="InterPro" id="IPR001647">
    <property type="entry name" value="HTH_TetR"/>
</dbReference>
<dbReference type="PANTHER" id="PTHR30055:SF234">
    <property type="entry name" value="HTH-TYPE TRANSCRIPTIONAL REGULATOR BETI"/>
    <property type="match status" value="1"/>
</dbReference>
<proteinExistence type="predicted"/>
<evidence type="ECO:0000256" key="3">
    <source>
        <dbReference type="ARBA" id="ARBA00023163"/>
    </source>
</evidence>
<keyword evidence="3" id="KW-0804">Transcription</keyword>
<dbReference type="PRINTS" id="PR00455">
    <property type="entry name" value="HTHTETR"/>
</dbReference>
<reference evidence="7" key="1">
    <citation type="journal article" date="2019" name="Int. J. Syst. Evol. Microbiol.">
        <title>The Global Catalogue of Microorganisms (GCM) 10K type strain sequencing project: providing services to taxonomists for standard genome sequencing and annotation.</title>
        <authorList>
            <consortium name="The Broad Institute Genomics Platform"/>
            <consortium name="The Broad Institute Genome Sequencing Center for Infectious Disease"/>
            <person name="Wu L."/>
            <person name="Ma J."/>
        </authorList>
    </citation>
    <scope>NUCLEOTIDE SEQUENCE [LARGE SCALE GENOMIC DNA]</scope>
    <source>
        <strain evidence="7">IBRC-M 10908</strain>
    </source>
</reference>
<dbReference type="InterPro" id="IPR009057">
    <property type="entry name" value="Homeodomain-like_sf"/>
</dbReference>
<dbReference type="Gene3D" id="1.10.357.10">
    <property type="entry name" value="Tetracycline Repressor, domain 2"/>
    <property type="match status" value="1"/>
</dbReference>
<evidence type="ECO:0000313" key="6">
    <source>
        <dbReference type="EMBL" id="MFC4336154.1"/>
    </source>
</evidence>
<accession>A0ABV8U0B9</accession>
<sequence>MSKQEISTRDRILNAVESLLKEQGSKGVTLDAVAASAGVSKGGLLYHFGSKSELYDGVVARLREREQHYLDEARNGDAVELFMRGSAAPDSDAANLWAIFTFLRGNEELSDQAREDIAYTFQGWGEVLRDSLGDPVLAEAVRLIGDGVYLSALAGLPLPSEELVSQIIDRLVGEK</sequence>
<dbReference type="PROSITE" id="PS50977">
    <property type="entry name" value="HTH_TETR_2"/>
    <property type="match status" value="1"/>
</dbReference>
<keyword evidence="7" id="KW-1185">Reference proteome</keyword>
<dbReference type="InterPro" id="IPR041479">
    <property type="entry name" value="TetR_CgmR_C"/>
</dbReference>
<protein>
    <submittedName>
        <fullName evidence="6">TetR/AcrR family transcriptional regulator</fullName>
    </submittedName>
</protein>
<feature type="domain" description="HTH tetR-type" evidence="5">
    <location>
        <begin position="6"/>
        <end position="66"/>
    </location>
</feature>
<organism evidence="6 7">
    <name type="scientific">Salininema proteolyticum</name>
    <dbReference type="NCBI Taxonomy" id="1607685"/>
    <lineage>
        <taxon>Bacteria</taxon>
        <taxon>Bacillati</taxon>
        <taxon>Actinomycetota</taxon>
        <taxon>Actinomycetes</taxon>
        <taxon>Glycomycetales</taxon>
        <taxon>Glycomycetaceae</taxon>
        <taxon>Salininema</taxon>
    </lineage>
</organism>
<dbReference type="SUPFAM" id="SSF46689">
    <property type="entry name" value="Homeodomain-like"/>
    <property type="match status" value="1"/>
</dbReference>
<keyword evidence="1" id="KW-0805">Transcription regulation</keyword>
<name>A0ABV8U0B9_9ACTN</name>
<dbReference type="Proteomes" id="UP001595823">
    <property type="component" value="Unassembled WGS sequence"/>
</dbReference>